<evidence type="ECO:0000313" key="2">
    <source>
        <dbReference type="Proteomes" id="UP000198379"/>
    </source>
</evidence>
<name>A0A239BB59_9FLAO</name>
<keyword evidence="2" id="KW-1185">Reference proteome</keyword>
<dbReference type="EMBL" id="FZNY01000006">
    <property type="protein sequence ID" value="SNS05120.1"/>
    <property type="molecule type" value="Genomic_DNA"/>
</dbReference>
<proteinExistence type="predicted"/>
<accession>A0A239BB59</accession>
<evidence type="ECO:0000313" key="1">
    <source>
        <dbReference type="EMBL" id="SNS05120.1"/>
    </source>
</evidence>
<sequence>MKNKWYISAFIFTLAILGISLERVNVPNQEIVIQFADIEVTPNETQNAIALVKSQLETVAVDNIKIQELRNGTLKITYYSDVKVSEIKKIFSEGIEIAFNTTSDKKDTEKPSEKELTSYQLDVYEIQNGSDLVGSSGNVLEAKSEIIRFFTPDVYATIGKQSSEEKDKLEKTAYVRYRNNAIAIDNTTYKIPEVRAGPIA</sequence>
<gene>
    <name evidence="1" type="ORF">SAMN06265376_10649</name>
</gene>
<dbReference type="AlphaFoldDB" id="A0A239BB59"/>
<dbReference type="Proteomes" id="UP000198379">
    <property type="component" value="Unassembled WGS sequence"/>
</dbReference>
<reference evidence="1 2" key="1">
    <citation type="submission" date="2017-06" db="EMBL/GenBank/DDBJ databases">
        <authorList>
            <person name="Kim H.J."/>
            <person name="Triplett B.A."/>
        </authorList>
    </citation>
    <scope>NUCLEOTIDE SEQUENCE [LARGE SCALE GENOMIC DNA]</scope>
    <source>
        <strain evidence="1 2">DSM 25597</strain>
    </source>
</reference>
<protein>
    <submittedName>
        <fullName evidence="1">Uncharacterized protein</fullName>
    </submittedName>
</protein>
<organism evidence="1 2">
    <name type="scientific">Dokdonia pacifica</name>
    <dbReference type="NCBI Taxonomy" id="1627892"/>
    <lineage>
        <taxon>Bacteria</taxon>
        <taxon>Pseudomonadati</taxon>
        <taxon>Bacteroidota</taxon>
        <taxon>Flavobacteriia</taxon>
        <taxon>Flavobacteriales</taxon>
        <taxon>Flavobacteriaceae</taxon>
        <taxon>Dokdonia</taxon>
    </lineage>
</organism>